<dbReference type="InterPro" id="IPR013099">
    <property type="entry name" value="K_chnl_dom"/>
</dbReference>
<evidence type="ECO:0000256" key="3">
    <source>
        <dbReference type="ARBA" id="ARBA00022692"/>
    </source>
</evidence>
<dbReference type="GO" id="GO:0030322">
    <property type="term" value="P:stabilization of membrane potential"/>
    <property type="evidence" value="ECO:0007669"/>
    <property type="project" value="TreeGrafter"/>
</dbReference>
<proteinExistence type="predicted"/>
<evidence type="ECO:0000313" key="11">
    <source>
        <dbReference type="EMBL" id="MCV6824270.1"/>
    </source>
</evidence>
<evidence type="ECO:0000256" key="7">
    <source>
        <dbReference type="ARBA" id="ARBA00023303"/>
    </source>
</evidence>
<dbReference type="GO" id="GO:0005886">
    <property type="term" value="C:plasma membrane"/>
    <property type="evidence" value="ECO:0007669"/>
    <property type="project" value="TreeGrafter"/>
</dbReference>
<keyword evidence="5" id="KW-0406">Ion transport</keyword>
<feature type="transmembrane region" description="Helical" evidence="9">
    <location>
        <begin position="81"/>
        <end position="103"/>
    </location>
</feature>
<evidence type="ECO:0000256" key="2">
    <source>
        <dbReference type="ARBA" id="ARBA00022448"/>
    </source>
</evidence>
<dbReference type="GO" id="GO:0022841">
    <property type="term" value="F:potassium ion leak channel activity"/>
    <property type="evidence" value="ECO:0007669"/>
    <property type="project" value="TreeGrafter"/>
</dbReference>
<feature type="domain" description="Potassium channel" evidence="10">
    <location>
        <begin position="30"/>
        <end position="102"/>
    </location>
</feature>
<keyword evidence="12" id="KW-1185">Reference proteome</keyword>
<evidence type="ECO:0000256" key="4">
    <source>
        <dbReference type="ARBA" id="ARBA00022989"/>
    </source>
</evidence>
<organism evidence="11 12">
    <name type="scientific">Halocynthiibacter halioticoli</name>
    <dbReference type="NCBI Taxonomy" id="2986804"/>
    <lineage>
        <taxon>Bacteria</taxon>
        <taxon>Pseudomonadati</taxon>
        <taxon>Pseudomonadota</taxon>
        <taxon>Alphaproteobacteria</taxon>
        <taxon>Rhodobacterales</taxon>
        <taxon>Paracoccaceae</taxon>
        <taxon>Halocynthiibacter</taxon>
    </lineage>
</organism>
<keyword evidence="3 9" id="KW-0812">Transmembrane</keyword>
<feature type="transmembrane region" description="Helical" evidence="9">
    <location>
        <begin position="26"/>
        <end position="45"/>
    </location>
</feature>
<evidence type="ECO:0000256" key="5">
    <source>
        <dbReference type="ARBA" id="ARBA00023065"/>
    </source>
</evidence>
<keyword evidence="6 9" id="KW-0472">Membrane</keyword>
<keyword evidence="7 11" id="KW-0407">Ion channel</keyword>
<sequence>MLPFALTVWRFLKAIYRSWESENFRAGLVVAILILISGTTFYRMVEGWSWTDSLYFSVTTMSTVGFGDLAPSTTYGKMFTVFYIFVGVGVFVALFSQFAKALIIQKPSREGKRIASKSASKKDKPSE</sequence>
<gene>
    <name evidence="11" type="ORF">OH136_06840</name>
</gene>
<dbReference type="EMBL" id="JAOYFC010000001">
    <property type="protein sequence ID" value="MCV6824270.1"/>
    <property type="molecule type" value="Genomic_DNA"/>
</dbReference>
<dbReference type="Gene3D" id="1.10.287.70">
    <property type="match status" value="1"/>
</dbReference>
<comment type="caution">
    <text evidence="11">The sequence shown here is derived from an EMBL/GenBank/DDBJ whole genome shotgun (WGS) entry which is preliminary data.</text>
</comment>
<dbReference type="Pfam" id="PF07885">
    <property type="entry name" value="Ion_trans_2"/>
    <property type="match status" value="1"/>
</dbReference>
<dbReference type="InterPro" id="IPR003280">
    <property type="entry name" value="2pore_dom_K_chnl"/>
</dbReference>
<evidence type="ECO:0000313" key="12">
    <source>
        <dbReference type="Proteomes" id="UP001208041"/>
    </source>
</evidence>
<dbReference type="GO" id="GO:0015271">
    <property type="term" value="F:outward rectifier potassium channel activity"/>
    <property type="evidence" value="ECO:0007669"/>
    <property type="project" value="TreeGrafter"/>
</dbReference>
<comment type="subcellular location">
    <subcellularLocation>
        <location evidence="1">Membrane</location>
        <topology evidence="1">Multi-pass membrane protein</topology>
    </subcellularLocation>
</comment>
<feature type="region of interest" description="Disordered" evidence="8">
    <location>
        <begin position="108"/>
        <end position="127"/>
    </location>
</feature>
<evidence type="ECO:0000259" key="10">
    <source>
        <dbReference type="Pfam" id="PF07885"/>
    </source>
</evidence>
<dbReference type="PANTHER" id="PTHR11003:SF291">
    <property type="entry name" value="IP11374P"/>
    <property type="match status" value="1"/>
</dbReference>
<dbReference type="Proteomes" id="UP001208041">
    <property type="component" value="Unassembled WGS sequence"/>
</dbReference>
<evidence type="ECO:0000256" key="8">
    <source>
        <dbReference type="SAM" id="MobiDB-lite"/>
    </source>
</evidence>
<dbReference type="PANTHER" id="PTHR11003">
    <property type="entry name" value="POTASSIUM CHANNEL, SUBFAMILY K"/>
    <property type="match status" value="1"/>
</dbReference>
<accession>A0AAE3J040</accession>
<dbReference type="SUPFAM" id="SSF81324">
    <property type="entry name" value="Voltage-gated potassium channels"/>
    <property type="match status" value="1"/>
</dbReference>
<name>A0AAE3J040_9RHOB</name>
<protein>
    <submittedName>
        <fullName evidence="11">Potassium channel family protein</fullName>
    </submittedName>
</protein>
<reference evidence="11" key="1">
    <citation type="submission" date="2022-10" db="EMBL/GenBank/DDBJ databases">
        <authorList>
            <person name="Yue Y."/>
        </authorList>
    </citation>
    <scope>NUCLEOTIDE SEQUENCE</scope>
    <source>
        <strain evidence="11">Z654</strain>
    </source>
</reference>
<evidence type="ECO:0000256" key="6">
    <source>
        <dbReference type="ARBA" id="ARBA00023136"/>
    </source>
</evidence>
<dbReference type="RefSeq" id="WP_263953085.1">
    <property type="nucleotide sequence ID" value="NZ_JAOYFC010000001.1"/>
</dbReference>
<evidence type="ECO:0000256" key="1">
    <source>
        <dbReference type="ARBA" id="ARBA00004141"/>
    </source>
</evidence>
<keyword evidence="2" id="KW-0813">Transport</keyword>
<dbReference type="AlphaFoldDB" id="A0AAE3J040"/>
<keyword evidence="4 9" id="KW-1133">Transmembrane helix</keyword>
<evidence type="ECO:0000256" key="9">
    <source>
        <dbReference type="SAM" id="Phobius"/>
    </source>
</evidence>